<evidence type="ECO:0000256" key="4">
    <source>
        <dbReference type="ARBA" id="ARBA00022729"/>
    </source>
</evidence>
<evidence type="ECO:0000256" key="8">
    <source>
        <dbReference type="SAM" id="MobiDB-lite"/>
    </source>
</evidence>
<feature type="domain" description="HTH araC/xylS-type" evidence="9">
    <location>
        <begin position="177"/>
        <end position="275"/>
    </location>
</feature>
<evidence type="ECO:0000256" key="2">
    <source>
        <dbReference type="ARBA" id="ARBA00008814"/>
    </source>
</evidence>
<evidence type="ECO:0000259" key="9">
    <source>
        <dbReference type="PROSITE" id="PS01124"/>
    </source>
</evidence>
<dbReference type="Gene3D" id="1.10.10.60">
    <property type="entry name" value="Homeodomain-like"/>
    <property type="match status" value="2"/>
</dbReference>
<dbReference type="InterPro" id="IPR009057">
    <property type="entry name" value="Homeodomain-like_sf"/>
</dbReference>
<dbReference type="Pfam" id="PF01497">
    <property type="entry name" value="Peripla_BP_2"/>
    <property type="match status" value="1"/>
</dbReference>
<comment type="caution">
    <text evidence="11">The sequence shown here is derived from an EMBL/GenBank/DDBJ whole genome shotgun (WGS) entry which is preliminary data.</text>
</comment>
<keyword evidence="5" id="KW-0805">Transcription regulation</keyword>
<evidence type="ECO:0000256" key="3">
    <source>
        <dbReference type="ARBA" id="ARBA00022448"/>
    </source>
</evidence>
<evidence type="ECO:0000256" key="6">
    <source>
        <dbReference type="ARBA" id="ARBA00023125"/>
    </source>
</evidence>
<evidence type="ECO:0000256" key="1">
    <source>
        <dbReference type="ARBA" id="ARBA00004196"/>
    </source>
</evidence>
<sequence>MDWNEHALLWSHASIRLLDIRYITLQGEESPPEYRLPASAFLYAVSGQASVHWGTAIYKVKRHQLLHGGKGTKLALTPEGDLFAYYLIFYKASLSHPHSLSLQRLYAENKPFDALYSCSLSQTSLLQVYLTDMISHWRQSQPMDKLRVKATFHQFIFELIRMLEERARTGSQPDLVQLTIRHLQDHYQEPIAMDVLAAMFNCSITHLSRLFKRETGMSPIHYLIRIRMKHAEQWLLGSNTGLKDIAAKIGYPDAFYFSRMFKKHTGYSPLQFRKQFAQPKEEPAVPDSPLNRAGFDMDQLGHTLYTNIDNDNHYQLEEGENLFMLLAKTPSMAASLLLGISLLLGACQSAANPQTAGEASTTPSTTAKNAESGAADAGALKTTRLYKHIDGETEIPVQPKRVVTDLKVGQLMALGVKPIGSASYPLKTGFFDTTGIQDLGNFPLSLEKLAMLEPDLIILTEAWREGGGYAAFCKIAPTVVIPNHAKDMDEELRMFADILGKKEQAELWLADFHAKVSQAKKNVNAVIGPDETFSILNVRAKQFFIYNDVNMGGNVIYKYLGLKPQAKVLTDVIRGDVWEIAAEVIPEYIGDHLFIATNKGAEEALQKNQKIWANTAAVHKGHVYDIDFDLFLLTDPISVSYQLDIMTKLLVEKNR</sequence>
<dbReference type="SUPFAM" id="SSF46689">
    <property type="entry name" value="Homeodomain-like"/>
    <property type="match status" value="2"/>
</dbReference>
<comment type="subcellular location">
    <subcellularLocation>
        <location evidence="1">Cell envelope</location>
    </subcellularLocation>
</comment>
<evidence type="ECO:0000313" key="11">
    <source>
        <dbReference type="EMBL" id="MFB9754076.1"/>
    </source>
</evidence>
<gene>
    <name evidence="11" type="ORF">ACFFNY_21115</name>
</gene>
<evidence type="ECO:0000313" key="12">
    <source>
        <dbReference type="Proteomes" id="UP001589619"/>
    </source>
</evidence>
<dbReference type="PANTHER" id="PTHR30532:SF26">
    <property type="entry name" value="IRON(3+)-HYDROXAMATE-BINDING PROTEIN FHUD"/>
    <property type="match status" value="1"/>
</dbReference>
<organism evidence="11 12">
    <name type="scientific">Paenibacillus hodogayensis</name>
    <dbReference type="NCBI Taxonomy" id="279208"/>
    <lineage>
        <taxon>Bacteria</taxon>
        <taxon>Bacillati</taxon>
        <taxon>Bacillota</taxon>
        <taxon>Bacilli</taxon>
        <taxon>Bacillales</taxon>
        <taxon>Paenibacillaceae</taxon>
        <taxon>Paenibacillus</taxon>
    </lineage>
</organism>
<proteinExistence type="inferred from homology"/>
<dbReference type="SUPFAM" id="SSF53807">
    <property type="entry name" value="Helical backbone' metal receptor"/>
    <property type="match status" value="1"/>
</dbReference>
<dbReference type="InterPro" id="IPR018060">
    <property type="entry name" value="HTH_AraC"/>
</dbReference>
<name>A0ABV5W0W2_9BACL</name>
<reference evidence="11 12" key="1">
    <citation type="submission" date="2024-09" db="EMBL/GenBank/DDBJ databases">
        <authorList>
            <person name="Sun Q."/>
            <person name="Mori K."/>
        </authorList>
    </citation>
    <scope>NUCLEOTIDE SEQUENCE [LARGE SCALE GENOMIC DNA]</scope>
    <source>
        <strain evidence="11 12">JCM 12520</strain>
    </source>
</reference>
<dbReference type="PANTHER" id="PTHR30532">
    <property type="entry name" value="IRON III DICITRATE-BINDING PERIPLASMIC PROTEIN"/>
    <property type="match status" value="1"/>
</dbReference>
<evidence type="ECO:0000259" key="10">
    <source>
        <dbReference type="PROSITE" id="PS50983"/>
    </source>
</evidence>
<comment type="similarity">
    <text evidence="2">Belongs to the bacterial solute-binding protein 8 family.</text>
</comment>
<evidence type="ECO:0000256" key="5">
    <source>
        <dbReference type="ARBA" id="ARBA00023015"/>
    </source>
</evidence>
<protein>
    <submittedName>
        <fullName evidence="11">AraC family transcriptional regulator</fullName>
    </submittedName>
</protein>
<dbReference type="Pfam" id="PF12833">
    <property type="entry name" value="HTH_18"/>
    <property type="match status" value="1"/>
</dbReference>
<keyword evidence="7" id="KW-0804">Transcription</keyword>
<dbReference type="RefSeq" id="WP_344914404.1">
    <property type="nucleotide sequence ID" value="NZ_BAAAYO010000013.1"/>
</dbReference>
<feature type="domain" description="Fe/B12 periplasmic-binding" evidence="10">
    <location>
        <begin position="399"/>
        <end position="654"/>
    </location>
</feature>
<keyword evidence="3" id="KW-0813">Transport</keyword>
<keyword evidence="4" id="KW-0732">Signal</keyword>
<keyword evidence="12" id="KW-1185">Reference proteome</keyword>
<dbReference type="PROSITE" id="PS50983">
    <property type="entry name" value="FE_B12_PBP"/>
    <property type="match status" value="1"/>
</dbReference>
<dbReference type="PROSITE" id="PS00041">
    <property type="entry name" value="HTH_ARAC_FAMILY_1"/>
    <property type="match status" value="1"/>
</dbReference>
<feature type="region of interest" description="Disordered" evidence="8">
    <location>
        <begin position="353"/>
        <end position="374"/>
    </location>
</feature>
<dbReference type="InterPro" id="IPR020449">
    <property type="entry name" value="Tscrpt_reg_AraC-type_HTH"/>
</dbReference>
<evidence type="ECO:0000256" key="7">
    <source>
        <dbReference type="ARBA" id="ARBA00023163"/>
    </source>
</evidence>
<dbReference type="SMART" id="SM00342">
    <property type="entry name" value="HTH_ARAC"/>
    <property type="match status" value="1"/>
</dbReference>
<dbReference type="PRINTS" id="PR00032">
    <property type="entry name" value="HTHARAC"/>
</dbReference>
<accession>A0ABV5W0W2</accession>
<dbReference type="Gene3D" id="3.40.50.1980">
    <property type="entry name" value="Nitrogenase molybdenum iron protein domain"/>
    <property type="match status" value="2"/>
</dbReference>
<dbReference type="InterPro" id="IPR018062">
    <property type="entry name" value="HTH_AraC-typ_CS"/>
</dbReference>
<dbReference type="InterPro" id="IPR051313">
    <property type="entry name" value="Bact_iron-sidero_bind"/>
</dbReference>
<dbReference type="PROSITE" id="PS01124">
    <property type="entry name" value="HTH_ARAC_FAMILY_2"/>
    <property type="match status" value="1"/>
</dbReference>
<dbReference type="EMBL" id="JBHMAG010000014">
    <property type="protein sequence ID" value="MFB9754076.1"/>
    <property type="molecule type" value="Genomic_DNA"/>
</dbReference>
<dbReference type="InterPro" id="IPR002491">
    <property type="entry name" value="ABC_transptr_periplasmic_BD"/>
</dbReference>
<keyword evidence="6" id="KW-0238">DNA-binding</keyword>
<dbReference type="Proteomes" id="UP001589619">
    <property type="component" value="Unassembled WGS sequence"/>
</dbReference>
<feature type="compositionally biased region" description="Polar residues" evidence="8">
    <location>
        <begin position="353"/>
        <end position="369"/>
    </location>
</feature>